<reference evidence="6" key="2">
    <citation type="submission" date="2020-09" db="EMBL/GenBank/DDBJ databases">
        <authorList>
            <person name="Sun Q."/>
            <person name="Kim S."/>
        </authorList>
    </citation>
    <scope>NUCLEOTIDE SEQUENCE</scope>
    <source>
        <strain evidence="6">KCTC 32020</strain>
    </source>
</reference>
<evidence type="ECO:0000256" key="4">
    <source>
        <dbReference type="ARBA" id="ARBA00023163"/>
    </source>
</evidence>
<evidence type="ECO:0000313" key="6">
    <source>
        <dbReference type="EMBL" id="GHE25687.1"/>
    </source>
</evidence>
<feature type="domain" description="HTH lysR-type" evidence="5">
    <location>
        <begin position="1"/>
        <end position="63"/>
    </location>
</feature>
<dbReference type="PANTHER" id="PTHR30537:SF10">
    <property type="entry name" value="TRANSCRIPTIONAL REGULATOR-RELATED"/>
    <property type="match status" value="1"/>
</dbReference>
<dbReference type="AlphaFoldDB" id="A0A918YUS0"/>
<dbReference type="InterPro" id="IPR036390">
    <property type="entry name" value="WH_DNA-bd_sf"/>
</dbReference>
<dbReference type="SUPFAM" id="SSF53850">
    <property type="entry name" value="Periplasmic binding protein-like II"/>
    <property type="match status" value="1"/>
</dbReference>
<dbReference type="GO" id="GO:0003700">
    <property type="term" value="F:DNA-binding transcription factor activity"/>
    <property type="evidence" value="ECO:0007669"/>
    <property type="project" value="InterPro"/>
</dbReference>
<keyword evidence="2" id="KW-0805">Transcription regulation</keyword>
<organism evidence="6 7">
    <name type="scientific">Vulcaniibacterium thermophilum</name>
    <dbReference type="NCBI Taxonomy" id="1169913"/>
    <lineage>
        <taxon>Bacteria</taxon>
        <taxon>Pseudomonadati</taxon>
        <taxon>Pseudomonadota</taxon>
        <taxon>Gammaproteobacteria</taxon>
        <taxon>Lysobacterales</taxon>
        <taxon>Lysobacteraceae</taxon>
        <taxon>Vulcaniibacterium</taxon>
    </lineage>
</organism>
<dbReference type="SUPFAM" id="SSF46785">
    <property type="entry name" value="Winged helix' DNA-binding domain"/>
    <property type="match status" value="1"/>
</dbReference>
<evidence type="ECO:0000256" key="1">
    <source>
        <dbReference type="ARBA" id="ARBA00009437"/>
    </source>
</evidence>
<evidence type="ECO:0000259" key="5">
    <source>
        <dbReference type="PROSITE" id="PS50931"/>
    </source>
</evidence>
<dbReference type="Proteomes" id="UP000636453">
    <property type="component" value="Unassembled WGS sequence"/>
</dbReference>
<accession>A0A918YUS0</accession>
<dbReference type="GO" id="GO:0043565">
    <property type="term" value="F:sequence-specific DNA binding"/>
    <property type="evidence" value="ECO:0007669"/>
    <property type="project" value="TreeGrafter"/>
</dbReference>
<dbReference type="RefSeq" id="WP_146472567.1">
    <property type="nucleotide sequence ID" value="NZ_BNCF01000001.1"/>
</dbReference>
<evidence type="ECO:0000313" key="7">
    <source>
        <dbReference type="Proteomes" id="UP000636453"/>
    </source>
</evidence>
<gene>
    <name evidence="6" type="ORF">GCM10007167_03070</name>
</gene>
<dbReference type="EMBL" id="BNCF01000001">
    <property type="protein sequence ID" value="GHE25687.1"/>
    <property type="molecule type" value="Genomic_DNA"/>
</dbReference>
<name>A0A918YUS0_9GAMM</name>
<protein>
    <submittedName>
        <fullName evidence="6">Transcriptional regulator</fullName>
    </submittedName>
</protein>
<dbReference type="InterPro" id="IPR000847">
    <property type="entry name" value="LysR_HTH_N"/>
</dbReference>
<dbReference type="Pfam" id="PF03466">
    <property type="entry name" value="LysR_substrate"/>
    <property type="match status" value="1"/>
</dbReference>
<keyword evidence="4" id="KW-0804">Transcription</keyword>
<keyword evidence="3" id="KW-0238">DNA-binding</keyword>
<reference evidence="6" key="1">
    <citation type="journal article" date="2014" name="Int. J. Syst. Evol. Microbiol.">
        <title>Complete genome sequence of Corynebacterium casei LMG S-19264T (=DSM 44701T), isolated from a smear-ripened cheese.</title>
        <authorList>
            <consortium name="US DOE Joint Genome Institute (JGI-PGF)"/>
            <person name="Walter F."/>
            <person name="Albersmeier A."/>
            <person name="Kalinowski J."/>
            <person name="Ruckert C."/>
        </authorList>
    </citation>
    <scope>NUCLEOTIDE SEQUENCE</scope>
    <source>
        <strain evidence="6">KCTC 32020</strain>
    </source>
</reference>
<dbReference type="PROSITE" id="PS50931">
    <property type="entry name" value="HTH_LYSR"/>
    <property type="match status" value="1"/>
</dbReference>
<keyword evidence="7" id="KW-1185">Reference proteome</keyword>
<dbReference type="PANTHER" id="PTHR30537">
    <property type="entry name" value="HTH-TYPE TRANSCRIPTIONAL REGULATOR"/>
    <property type="match status" value="1"/>
</dbReference>
<proteinExistence type="inferred from homology"/>
<dbReference type="Gene3D" id="3.40.190.290">
    <property type="match status" value="1"/>
</dbReference>
<dbReference type="FunFam" id="1.10.10.10:FF:000001">
    <property type="entry name" value="LysR family transcriptional regulator"/>
    <property type="match status" value="1"/>
</dbReference>
<dbReference type="OrthoDB" id="9810065at2"/>
<dbReference type="CDD" id="cd08422">
    <property type="entry name" value="PBP2_CrgA_like"/>
    <property type="match status" value="1"/>
</dbReference>
<dbReference type="InterPro" id="IPR005119">
    <property type="entry name" value="LysR_subst-bd"/>
</dbReference>
<dbReference type="Pfam" id="PF00126">
    <property type="entry name" value="HTH_1"/>
    <property type="match status" value="1"/>
</dbReference>
<dbReference type="Gene3D" id="1.10.10.10">
    <property type="entry name" value="Winged helix-like DNA-binding domain superfamily/Winged helix DNA-binding domain"/>
    <property type="match status" value="1"/>
</dbReference>
<dbReference type="GO" id="GO:0006351">
    <property type="term" value="P:DNA-templated transcription"/>
    <property type="evidence" value="ECO:0007669"/>
    <property type="project" value="TreeGrafter"/>
</dbReference>
<evidence type="ECO:0000256" key="3">
    <source>
        <dbReference type="ARBA" id="ARBA00023125"/>
    </source>
</evidence>
<comment type="similarity">
    <text evidence="1">Belongs to the LysR transcriptional regulatory family.</text>
</comment>
<dbReference type="InterPro" id="IPR058163">
    <property type="entry name" value="LysR-type_TF_proteobact-type"/>
</dbReference>
<dbReference type="InterPro" id="IPR036388">
    <property type="entry name" value="WH-like_DNA-bd_sf"/>
</dbReference>
<evidence type="ECO:0000256" key="2">
    <source>
        <dbReference type="ARBA" id="ARBA00023015"/>
    </source>
</evidence>
<comment type="caution">
    <text evidence="6">The sequence shown here is derived from an EMBL/GenBank/DDBJ whole genome shotgun (WGS) entry which is preliminary data.</text>
</comment>
<sequence length="308" mass="34316">METISLRFQQTLALLAVVETGSFTRAGDRLGVSKAYVSRQVRDLETALGVRLLHRTTRRVALTEAGRLYLDYARQARDLIGDGERAVSAVRTEVEGLLRITAPTSFGDGFLVDLLADFRAQHPQVRFDVDLSIGQRDLIGEGYDFAIRMARTLDPSLVARPLGVVREAIVASPGFVARHAPEGVREPAQLSALEALRNNHFRDDGQWTLQQGTAVVTVPIRGTLAINHFIGMRRAALRGMGMARLPRYLVGRELAAGRLVELLPDWQLPVTPVSLVYPSREHLPQRSRAFRDFVIAWFQRPEHAGLLR</sequence>